<comment type="caution">
    <text evidence="6">The sequence shown here is derived from an EMBL/GenBank/DDBJ whole genome shotgun (WGS) entry which is preliminary data.</text>
</comment>
<dbReference type="EMBL" id="JANSKA010000001">
    <property type="protein sequence ID" value="MCR9035807.1"/>
    <property type="molecule type" value="Genomic_DNA"/>
</dbReference>
<proteinExistence type="predicted"/>
<dbReference type="InterPro" id="IPR000595">
    <property type="entry name" value="cNMP-bd_dom"/>
</dbReference>
<dbReference type="Proteomes" id="UP001204320">
    <property type="component" value="Unassembled WGS sequence"/>
</dbReference>
<organism evidence="6 7">
    <name type="scientific">Tractidigestivibacter montrealensis</name>
    <dbReference type="NCBI Taxonomy" id="2972466"/>
    <lineage>
        <taxon>Bacteria</taxon>
        <taxon>Bacillati</taxon>
        <taxon>Actinomycetota</taxon>
        <taxon>Coriobacteriia</taxon>
        <taxon>Coriobacteriales</taxon>
        <taxon>Atopobiaceae</taxon>
        <taxon>Tractidigestivibacter</taxon>
    </lineage>
</organism>
<dbReference type="SMART" id="SM00419">
    <property type="entry name" value="HTH_CRP"/>
    <property type="match status" value="1"/>
</dbReference>
<evidence type="ECO:0000259" key="5">
    <source>
        <dbReference type="PROSITE" id="PS51063"/>
    </source>
</evidence>
<keyword evidence="3" id="KW-0804">Transcription</keyword>
<protein>
    <submittedName>
        <fullName evidence="6">Crp/Fnr family transcriptional regulator</fullName>
    </submittedName>
</protein>
<reference evidence="6 7" key="1">
    <citation type="submission" date="2022-08" db="EMBL/GenBank/DDBJ databases">
        <title>Tractidigestivibacter montrealensis type strain KD21.</title>
        <authorList>
            <person name="Diop K."/>
            <person name="Richard C."/>
            <person name="Routy B."/>
        </authorList>
    </citation>
    <scope>NUCLEOTIDE SEQUENCE [LARGE SCALE GENOMIC DNA]</scope>
    <source>
        <strain evidence="6 7">KD21</strain>
    </source>
</reference>
<keyword evidence="2" id="KW-0238">DNA-binding</keyword>
<evidence type="ECO:0000256" key="2">
    <source>
        <dbReference type="ARBA" id="ARBA00023125"/>
    </source>
</evidence>
<feature type="domain" description="HTH crp-type" evidence="5">
    <location>
        <begin position="152"/>
        <end position="220"/>
    </location>
</feature>
<evidence type="ECO:0000256" key="3">
    <source>
        <dbReference type="ARBA" id="ARBA00023163"/>
    </source>
</evidence>
<dbReference type="CDD" id="cd00038">
    <property type="entry name" value="CAP_ED"/>
    <property type="match status" value="1"/>
</dbReference>
<accession>A0ABT1Z6J1</accession>
<keyword evidence="1" id="KW-0805">Transcription regulation</keyword>
<dbReference type="PROSITE" id="PS50042">
    <property type="entry name" value="CNMP_BINDING_3"/>
    <property type="match status" value="1"/>
</dbReference>
<dbReference type="InterPro" id="IPR014710">
    <property type="entry name" value="RmlC-like_jellyroll"/>
</dbReference>
<dbReference type="InterPro" id="IPR018490">
    <property type="entry name" value="cNMP-bd_dom_sf"/>
</dbReference>
<dbReference type="SUPFAM" id="SSF46785">
    <property type="entry name" value="Winged helix' DNA-binding domain"/>
    <property type="match status" value="1"/>
</dbReference>
<dbReference type="PROSITE" id="PS51063">
    <property type="entry name" value="HTH_CRP_2"/>
    <property type="match status" value="1"/>
</dbReference>
<sequence length="245" mass="26619">MDTLGYLETLDAEVRDRLAPWAGRIPAALLSRCALVKLDKGDELVHELDRFGSVYVLTRGTIASTSPLLDGGTYVIDEFHAPAAFGEMEAIGASPFYHSSLMAATDAELIRASGKDYLAWLSGDADALLARSRWVVQRLASQSSHERSLLAWTGEKRVAYALCQLYGEGGKECLVVPLTRAQLAERVGVSTKTVSRSIASLADGGMARLEGRKIVIDREAFELLEDMLRDELGQSSRGREGSARS</sequence>
<dbReference type="RefSeq" id="WP_118343495.1">
    <property type="nucleotide sequence ID" value="NZ_JANSKA010000001.1"/>
</dbReference>
<keyword evidence="7" id="KW-1185">Reference proteome</keyword>
<evidence type="ECO:0000313" key="6">
    <source>
        <dbReference type="EMBL" id="MCR9035807.1"/>
    </source>
</evidence>
<dbReference type="SUPFAM" id="SSF51206">
    <property type="entry name" value="cAMP-binding domain-like"/>
    <property type="match status" value="1"/>
</dbReference>
<feature type="domain" description="Cyclic nucleotide-binding" evidence="4">
    <location>
        <begin position="6"/>
        <end position="117"/>
    </location>
</feature>
<evidence type="ECO:0000313" key="7">
    <source>
        <dbReference type="Proteomes" id="UP001204320"/>
    </source>
</evidence>
<dbReference type="InterPro" id="IPR036390">
    <property type="entry name" value="WH_DNA-bd_sf"/>
</dbReference>
<dbReference type="Pfam" id="PF00027">
    <property type="entry name" value="cNMP_binding"/>
    <property type="match status" value="1"/>
</dbReference>
<evidence type="ECO:0000259" key="4">
    <source>
        <dbReference type="PROSITE" id="PS50042"/>
    </source>
</evidence>
<dbReference type="Gene3D" id="2.60.120.10">
    <property type="entry name" value="Jelly Rolls"/>
    <property type="match status" value="1"/>
</dbReference>
<dbReference type="Pfam" id="PF13545">
    <property type="entry name" value="HTH_Crp_2"/>
    <property type="match status" value="1"/>
</dbReference>
<name>A0ABT1Z6J1_9ACTN</name>
<dbReference type="InterPro" id="IPR012318">
    <property type="entry name" value="HTH_CRP"/>
</dbReference>
<gene>
    <name evidence="6" type="ORF">NVS32_02395</name>
</gene>
<evidence type="ECO:0000256" key="1">
    <source>
        <dbReference type="ARBA" id="ARBA00023015"/>
    </source>
</evidence>